<comment type="subcellular location">
    <subcellularLocation>
        <location evidence="2">Cytoplasm</location>
        <location evidence="2">Perinuclear region</location>
    </subcellularLocation>
    <subcellularLocation>
        <location evidence="1">Nucleus</location>
    </subcellularLocation>
</comment>
<keyword evidence="10" id="KW-1185">Reference proteome</keyword>
<reference evidence="9 10" key="1">
    <citation type="submission" date="2015-01" db="EMBL/GenBank/DDBJ databases">
        <title>The Genome Sequence of Exophiala spinifera CBS89968.</title>
        <authorList>
            <consortium name="The Broad Institute Genomics Platform"/>
            <person name="Cuomo C."/>
            <person name="de Hoog S."/>
            <person name="Gorbushina A."/>
            <person name="Stielow B."/>
            <person name="Teixiera M."/>
            <person name="Abouelleil A."/>
            <person name="Chapman S.B."/>
            <person name="Priest M."/>
            <person name="Young S.K."/>
            <person name="Wortman J."/>
            <person name="Nusbaum C."/>
            <person name="Birren B."/>
        </authorList>
    </citation>
    <scope>NUCLEOTIDE SEQUENCE [LARGE SCALE GENOMIC DNA]</scope>
    <source>
        <strain evidence="9 10">CBS 89968</strain>
    </source>
</reference>
<keyword evidence="5" id="KW-0521">NADP</keyword>
<evidence type="ECO:0000256" key="2">
    <source>
        <dbReference type="ARBA" id="ARBA00004556"/>
    </source>
</evidence>
<dbReference type="EMBL" id="KN847493">
    <property type="protein sequence ID" value="KIW19408.1"/>
    <property type="molecule type" value="Genomic_DNA"/>
</dbReference>
<dbReference type="Pfam" id="PF05368">
    <property type="entry name" value="NmrA"/>
    <property type="match status" value="1"/>
</dbReference>
<dbReference type="FunFam" id="3.40.50.720:FF:000181">
    <property type="entry name" value="NmrA-like family domain-containing protein 1"/>
    <property type="match status" value="1"/>
</dbReference>
<dbReference type="Gene3D" id="3.40.50.720">
    <property type="entry name" value="NAD(P)-binding Rossmann-like Domain"/>
    <property type="match status" value="1"/>
</dbReference>
<evidence type="ECO:0000256" key="5">
    <source>
        <dbReference type="ARBA" id="ARBA00022857"/>
    </source>
</evidence>
<dbReference type="VEuPathDB" id="FungiDB:PV08_03703"/>
<dbReference type="AlphaFoldDB" id="A0A0D2BKF7"/>
<keyword evidence="4" id="KW-0963">Cytoplasm</keyword>
<proteinExistence type="inferred from homology"/>
<dbReference type="PANTHER" id="PTHR42748:SF31">
    <property type="entry name" value="NMRA-LIKE DOMAIN-CONTAINING PROTEIN-RELATED"/>
    <property type="match status" value="1"/>
</dbReference>
<dbReference type="Gene3D" id="3.90.25.10">
    <property type="entry name" value="UDP-galactose 4-epimerase, domain 1"/>
    <property type="match status" value="1"/>
</dbReference>
<evidence type="ECO:0000313" key="10">
    <source>
        <dbReference type="Proteomes" id="UP000053328"/>
    </source>
</evidence>
<evidence type="ECO:0000256" key="6">
    <source>
        <dbReference type="ARBA" id="ARBA00023242"/>
    </source>
</evidence>
<dbReference type="PANTHER" id="PTHR42748">
    <property type="entry name" value="NITROGEN METABOLITE REPRESSION PROTEIN NMRA FAMILY MEMBER"/>
    <property type="match status" value="1"/>
</dbReference>
<dbReference type="InterPro" id="IPR008030">
    <property type="entry name" value="NmrA-like"/>
</dbReference>
<feature type="domain" description="NmrA-like" evidence="8">
    <location>
        <begin position="3"/>
        <end position="296"/>
    </location>
</feature>
<evidence type="ECO:0000256" key="7">
    <source>
        <dbReference type="ARBA" id="ARBA00040296"/>
    </source>
</evidence>
<accession>A0A0D2BKF7</accession>
<protein>
    <recommendedName>
        <fullName evidence="7">NmrA-like family domain-containing protein 1</fullName>
    </recommendedName>
</protein>
<evidence type="ECO:0000256" key="1">
    <source>
        <dbReference type="ARBA" id="ARBA00004123"/>
    </source>
</evidence>
<gene>
    <name evidence="9" type="ORF">PV08_03703</name>
</gene>
<organism evidence="9 10">
    <name type="scientific">Exophiala spinifera</name>
    <dbReference type="NCBI Taxonomy" id="91928"/>
    <lineage>
        <taxon>Eukaryota</taxon>
        <taxon>Fungi</taxon>
        <taxon>Dikarya</taxon>
        <taxon>Ascomycota</taxon>
        <taxon>Pezizomycotina</taxon>
        <taxon>Eurotiomycetes</taxon>
        <taxon>Chaetothyriomycetidae</taxon>
        <taxon>Chaetothyriales</taxon>
        <taxon>Herpotrichiellaceae</taxon>
        <taxon>Exophiala</taxon>
    </lineage>
</organism>
<evidence type="ECO:0000256" key="3">
    <source>
        <dbReference type="ARBA" id="ARBA00006328"/>
    </source>
</evidence>
<dbReference type="OrthoDB" id="3358371at2759"/>
<comment type="similarity">
    <text evidence="3">Belongs to the NmrA-type oxidoreductase family.</text>
</comment>
<dbReference type="Proteomes" id="UP000053328">
    <property type="component" value="Unassembled WGS sequence"/>
</dbReference>
<dbReference type="GO" id="GO:0048471">
    <property type="term" value="C:perinuclear region of cytoplasm"/>
    <property type="evidence" value="ECO:0007669"/>
    <property type="project" value="UniProtKB-SubCell"/>
</dbReference>
<keyword evidence="6" id="KW-0539">Nucleus</keyword>
<evidence type="ECO:0000313" key="9">
    <source>
        <dbReference type="EMBL" id="KIW19408.1"/>
    </source>
</evidence>
<dbReference type="InterPro" id="IPR051164">
    <property type="entry name" value="NmrA-like_oxidored"/>
</dbReference>
<evidence type="ECO:0000256" key="4">
    <source>
        <dbReference type="ARBA" id="ARBA00022490"/>
    </source>
</evidence>
<dbReference type="GO" id="GO:0005634">
    <property type="term" value="C:nucleus"/>
    <property type="evidence" value="ECO:0007669"/>
    <property type="project" value="UniProtKB-SubCell"/>
</dbReference>
<dbReference type="STRING" id="91928.A0A0D2BKF7"/>
<evidence type="ECO:0000259" key="8">
    <source>
        <dbReference type="Pfam" id="PF05368"/>
    </source>
</evidence>
<dbReference type="InterPro" id="IPR036291">
    <property type="entry name" value="NAD(P)-bd_dom_sf"/>
</dbReference>
<dbReference type="HOGENOM" id="CLU_007383_8_1_1"/>
<sequence>MSRIITVFGATGNQGGSVIKHLLADSQLSRQFKIRAVTRDLAKPAAQALAKQGVSLVKADLNSRVSISEAIKGSDTVFLVTNYWESADPSVERTQGKTVADVAKDLGVSHLIFSSLLNVTETSGGKLKNVPHFDSKADVEKYIRSLGIPATFVLAGYFMSNYTTMLQKQDDGSYSLAYPVGRETRFPLFEPAEDTGKFVKVALKHPEAYRGKQVLMAADYYTVDRITSDFEEATGKRLNFLQVSAEQYKSFLPKAIADEMLENHLFVENPGYYNGASLKESLDALEDKPTTWKEYAKKTFA</sequence>
<name>A0A0D2BKF7_9EURO</name>
<dbReference type="GeneID" id="27330786"/>
<dbReference type="SUPFAM" id="SSF51735">
    <property type="entry name" value="NAD(P)-binding Rossmann-fold domains"/>
    <property type="match status" value="1"/>
</dbReference>
<dbReference type="RefSeq" id="XP_016239624.1">
    <property type="nucleotide sequence ID" value="XM_016378054.1"/>
</dbReference>
<dbReference type="CDD" id="cd05251">
    <property type="entry name" value="NmrA_like_SDR_a"/>
    <property type="match status" value="1"/>
</dbReference>